<reference evidence="1" key="1">
    <citation type="submission" date="2021-05" db="EMBL/GenBank/DDBJ databases">
        <authorList>
            <person name="Scholz U."/>
            <person name="Mascher M."/>
            <person name="Fiebig A."/>
        </authorList>
    </citation>
    <scope>NUCLEOTIDE SEQUENCE [LARGE SCALE GENOMIC DNA]</scope>
</reference>
<reference evidence="1" key="2">
    <citation type="submission" date="2025-09" db="UniProtKB">
        <authorList>
            <consortium name="EnsemblPlants"/>
        </authorList>
    </citation>
    <scope>IDENTIFICATION</scope>
</reference>
<protein>
    <submittedName>
        <fullName evidence="1">Uncharacterized protein</fullName>
    </submittedName>
</protein>
<organism evidence="1 2">
    <name type="scientific">Avena sativa</name>
    <name type="common">Oat</name>
    <dbReference type="NCBI Taxonomy" id="4498"/>
    <lineage>
        <taxon>Eukaryota</taxon>
        <taxon>Viridiplantae</taxon>
        <taxon>Streptophyta</taxon>
        <taxon>Embryophyta</taxon>
        <taxon>Tracheophyta</taxon>
        <taxon>Spermatophyta</taxon>
        <taxon>Magnoliopsida</taxon>
        <taxon>Liliopsida</taxon>
        <taxon>Poales</taxon>
        <taxon>Poaceae</taxon>
        <taxon>BOP clade</taxon>
        <taxon>Pooideae</taxon>
        <taxon>Poodae</taxon>
        <taxon>Poeae</taxon>
        <taxon>Poeae Chloroplast Group 1 (Aveneae type)</taxon>
        <taxon>Aveninae</taxon>
        <taxon>Avena</taxon>
    </lineage>
</organism>
<accession>A0ACD5UTX3</accession>
<name>A0ACD5UTX3_AVESA</name>
<proteinExistence type="predicted"/>
<evidence type="ECO:0000313" key="2">
    <source>
        <dbReference type="Proteomes" id="UP001732700"/>
    </source>
</evidence>
<sequence length="541" mass="60676">MTDWSTAIYKCHIVKLPHYRAEIVMAAQVVPLLLSPQALLLYLLLLPLLLLLLQRRHHFASGQAAAIHGERPPPSPPSKLPLIGHMHLIGSHPHVSLADLAAKHGDSGLMLLRLGQVSNLVVSTPQAAEAVLRTHDHVFASRPHNAFAETLLDGADIAFAPYGEFWRQVRRLVTTHLLSAKKVLSLRHGREEEVRLVMAKIHDAAAAGAAVDMSRLLAAYTNDIACRAVSGKFFREEGRNDLFREVIDGNVAAFGGFNPQDYFPRLAKVDLLSRVLFSKMHQLRKRWDGLLDRIIDDHASKASLQHQHEDQEAADFVDVLLSLQHEYSLTRQHIKAILIDMFVAGTDTSHVVLEFALAELMRKPHLMAKLQAEVRDKTPKDQQMVTEDDLGSMPYLKAVLKETVRLHPPLPLLLPHLSVEKCVINVLTIPAETRVIINVWAIGRDIGSWEDADKFMPERFEGAEAPDFKGRDFQQLPFGGGRRMCPGINFGMSTVEIMLANLVYCFNWEPPSGMRHEDIDMTDVFGMTVRRKQKLLLVPRA</sequence>
<keyword evidence="2" id="KW-1185">Reference proteome</keyword>
<dbReference type="Proteomes" id="UP001732700">
    <property type="component" value="Chromosome 2C"/>
</dbReference>
<dbReference type="EnsemblPlants" id="AVESA.00010b.r2.2CG0312100.1">
    <property type="protein sequence ID" value="AVESA.00010b.r2.2CG0312100.1.CDS"/>
    <property type="gene ID" value="AVESA.00010b.r2.2CG0312100"/>
</dbReference>
<evidence type="ECO:0000313" key="1">
    <source>
        <dbReference type="EnsemblPlants" id="AVESA.00010b.r2.2CG0312100.1.CDS"/>
    </source>
</evidence>